<dbReference type="EMBL" id="JBFXLQ010000067">
    <property type="protein sequence ID" value="KAL2862434.1"/>
    <property type="molecule type" value="Genomic_DNA"/>
</dbReference>
<protein>
    <submittedName>
        <fullName evidence="10">General substrate transporter</fullName>
    </submittedName>
</protein>
<dbReference type="InterPro" id="IPR005828">
    <property type="entry name" value="MFS_sugar_transport-like"/>
</dbReference>
<feature type="transmembrane region" description="Helical" evidence="8">
    <location>
        <begin position="382"/>
        <end position="406"/>
    </location>
</feature>
<name>A0ABR4LD14_9EURO</name>
<dbReference type="GeneID" id="98141959"/>
<reference evidence="10 11" key="1">
    <citation type="submission" date="2024-07" db="EMBL/GenBank/DDBJ databases">
        <title>Section-level genome sequencing and comparative genomics of Aspergillus sections Usti and Cavernicolus.</title>
        <authorList>
            <consortium name="Lawrence Berkeley National Laboratory"/>
            <person name="Nybo J.L."/>
            <person name="Vesth T.C."/>
            <person name="Theobald S."/>
            <person name="Frisvad J.C."/>
            <person name="Larsen T.O."/>
            <person name="Kjaerboelling I."/>
            <person name="Rothschild-Mancinelli K."/>
            <person name="Lyhne E.K."/>
            <person name="Kogle M.E."/>
            <person name="Barry K."/>
            <person name="Clum A."/>
            <person name="Na H."/>
            <person name="Ledsgaard L."/>
            <person name="Lin J."/>
            <person name="Lipzen A."/>
            <person name="Kuo A."/>
            <person name="Riley R."/>
            <person name="Mondo S."/>
            <person name="Labutti K."/>
            <person name="Haridas S."/>
            <person name="Pangalinan J."/>
            <person name="Salamov A.A."/>
            <person name="Simmons B.A."/>
            <person name="Magnuson J.K."/>
            <person name="Chen J."/>
            <person name="Drula E."/>
            <person name="Henrissat B."/>
            <person name="Wiebenga A."/>
            <person name="Lubbers R.J."/>
            <person name="Gomes A.C."/>
            <person name="Macurrencykelacurrency M.R."/>
            <person name="Stajich J."/>
            <person name="Grigoriev I.V."/>
            <person name="Mortensen U.H."/>
            <person name="De Vries R.P."/>
            <person name="Baker S.E."/>
            <person name="Andersen M.R."/>
        </authorList>
    </citation>
    <scope>NUCLEOTIDE SEQUENCE [LARGE SCALE GENOMIC DNA]</scope>
    <source>
        <strain evidence="10 11">CBS 449.75</strain>
    </source>
</reference>
<dbReference type="Proteomes" id="UP001610432">
    <property type="component" value="Unassembled WGS sequence"/>
</dbReference>
<comment type="similarity">
    <text evidence="2 7">Belongs to the major facilitator superfamily. Sugar transporter (TC 2.A.1.1) family.</text>
</comment>
<feature type="transmembrane region" description="Helical" evidence="8">
    <location>
        <begin position="99"/>
        <end position="118"/>
    </location>
</feature>
<proteinExistence type="inferred from homology"/>
<dbReference type="PANTHER" id="PTHR48022:SF17">
    <property type="entry name" value="HEXOSE TRANSPORTER"/>
    <property type="match status" value="1"/>
</dbReference>
<keyword evidence="11" id="KW-1185">Reference proteome</keyword>
<keyword evidence="6 8" id="KW-0472">Membrane</keyword>
<feature type="transmembrane region" description="Helical" evidence="8">
    <location>
        <begin position="157"/>
        <end position="177"/>
    </location>
</feature>
<dbReference type="NCBIfam" id="TIGR00879">
    <property type="entry name" value="SP"/>
    <property type="match status" value="1"/>
</dbReference>
<accession>A0ABR4LD14</accession>
<dbReference type="PROSITE" id="PS00216">
    <property type="entry name" value="SUGAR_TRANSPORT_1"/>
    <property type="match status" value="1"/>
</dbReference>
<feature type="transmembrane region" description="Helical" evidence="8">
    <location>
        <begin position="124"/>
        <end position="145"/>
    </location>
</feature>
<dbReference type="PROSITE" id="PS50850">
    <property type="entry name" value="MFS"/>
    <property type="match status" value="1"/>
</dbReference>
<evidence type="ECO:0000256" key="7">
    <source>
        <dbReference type="RuleBase" id="RU003346"/>
    </source>
</evidence>
<keyword evidence="3 7" id="KW-0813">Transport</keyword>
<dbReference type="PROSITE" id="PS00217">
    <property type="entry name" value="SUGAR_TRANSPORT_2"/>
    <property type="match status" value="1"/>
</dbReference>
<keyword evidence="5 8" id="KW-1133">Transmembrane helix</keyword>
<dbReference type="InterPro" id="IPR050360">
    <property type="entry name" value="MFS_Sugar_Transporters"/>
</dbReference>
<dbReference type="Gene3D" id="1.20.1250.20">
    <property type="entry name" value="MFS general substrate transporter like domains"/>
    <property type="match status" value="1"/>
</dbReference>
<keyword evidence="4 8" id="KW-0812">Transmembrane</keyword>
<feature type="transmembrane region" description="Helical" evidence="8">
    <location>
        <begin position="280"/>
        <end position="300"/>
    </location>
</feature>
<feature type="transmembrane region" description="Helical" evidence="8">
    <location>
        <begin position="15"/>
        <end position="34"/>
    </location>
</feature>
<dbReference type="InterPro" id="IPR005829">
    <property type="entry name" value="Sugar_transporter_CS"/>
</dbReference>
<evidence type="ECO:0000256" key="5">
    <source>
        <dbReference type="ARBA" id="ARBA00022989"/>
    </source>
</evidence>
<evidence type="ECO:0000256" key="2">
    <source>
        <dbReference type="ARBA" id="ARBA00010992"/>
    </source>
</evidence>
<dbReference type="RefSeq" id="XP_070881413.1">
    <property type="nucleotide sequence ID" value="XM_071026887.1"/>
</dbReference>
<feature type="transmembrane region" description="Helical" evidence="8">
    <location>
        <begin position="455"/>
        <end position="473"/>
    </location>
</feature>
<dbReference type="InterPro" id="IPR020846">
    <property type="entry name" value="MFS_dom"/>
</dbReference>
<comment type="caution">
    <text evidence="10">The sequence shown here is derived from an EMBL/GenBank/DDBJ whole genome shotgun (WGS) entry which is preliminary data.</text>
</comment>
<comment type="subcellular location">
    <subcellularLocation>
        <location evidence="1">Membrane</location>
        <topology evidence="1">Multi-pass membrane protein</topology>
    </subcellularLocation>
</comment>
<dbReference type="PANTHER" id="PTHR48022">
    <property type="entry name" value="PLASTIDIC GLUCOSE TRANSPORTER 4"/>
    <property type="match status" value="1"/>
</dbReference>
<sequence length="528" mass="57302">MGFLFKKPEGTEGKAWPAILISGFVAFGGILFGYDTGTISGILAMPYWATTFSTGYRDSTGQLNVTSSQSSAIVSILSAGTFLGALGAAPIGDILGRRWGLIASNSVFVLGVILQTVATSIPPFLAGRFFAGLGVGFISALVPLYQSETAPKWIRGFIVGSYQFSITVGLLLASVINNSTHLRNDTGSYRIPIAVQFAWSIILVGGMLILPETPRYLVKRDNSKAAAQSLARLRRLPEDHEAVRMELAEIQANHQFEVTLGNSGYLDCFRGNLGKRLMTGCLLQALQQLSGINFIIYYGTQYFKNSGFQNEFIITLIINCVNVGSTIPGLYAIDKWGRRPVLLLGAIGMAVSQLIVAVVGTTTTGQDSSGTIIVHNVAAQKAAIAFICIYIFFFAASWGPIAWVVTGEIFPLKTRAKSLSMTTATNWLLNWALGFSTPYLVNYGEGNANLQSKIFFIWFGCCFLCILFVYLMIYETKGLTLEEVDELYNEVSSARASVGWKPSITFTQRREKAEVAHAEVAGESKEGA</sequence>
<feature type="domain" description="Major facilitator superfamily (MFS) profile" evidence="9">
    <location>
        <begin position="21"/>
        <end position="477"/>
    </location>
</feature>
<evidence type="ECO:0000256" key="3">
    <source>
        <dbReference type="ARBA" id="ARBA00022448"/>
    </source>
</evidence>
<evidence type="ECO:0000256" key="4">
    <source>
        <dbReference type="ARBA" id="ARBA00022692"/>
    </source>
</evidence>
<dbReference type="SUPFAM" id="SSF103473">
    <property type="entry name" value="MFS general substrate transporter"/>
    <property type="match status" value="1"/>
</dbReference>
<evidence type="ECO:0000313" key="10">
    <source>
        <dbReference type="EMBL" id="KAL2862434.1"/>
    </source>
</evidence>
<dbReference type="Pfam" id="PF00083">
    <property type="entry name" value="Sugar_tr"/>
    <property type="match status" value="1"/>
</dbReference>
<feature type="transmembrane region" description="Helical" evidence="8">
    <location>
        <begin position="340"/>
        <end position="362"/>
    </location>
</feature>
<dbReference type="PRINTS" id="PR00171">
    <property type="entry name" value="SUGRTRNSPORT"/>
</dbReference>
<evidence type="ECO:0000256" key="8">
    <source>
        <dbReference type="SAM" id="Phobius"/>
    </source>
</evidence>
<dbReference type="InterPro" id="IPR036259">
    <property type="entry name" value="MFS_trans_sf"/>
</dbReference>
<evidence type="ECO:0000256" key="1">
    <source>
        <dbReference type="ARBA" id="ARBA00004141"/>
    </source>
</evidence>
<evidence type="ECO:0000256" key="6">
    <source>
        <dbReference type="ARBA" id="ARBA00023136"/>
    </source>
</evidence>
<evidence type="ECO:0000313" key="11">
    <source>
        <dbReference type="Proteomes" id="UP001610432"/>
    </source>
</evidence>
<dbReference type="CDD" id="cd17356">
    <property type="entry name" value="MFS_HXT"/>
    <property type="match status" value="1"/>
</dbReference>
<dbReference type="InterPro" id="IPR003663">
    <property type="entry name" value="Sugar/inositol_transpt"/>
</dbReference>
<evidence type="ECO:0000259" key="9">
    <source>
        <dbReference type="PROSITE" id="PS50850"/>
    </source>
</evidence>
<feature type="transmembrane region" description="Helical" evidence="8">
    <location>
        <begin position="189"/>
        <end position="210"/>
    </location>
</feature>
<feature type="transmembrane region" description="Helical" evidence="8">
    <location>
        <begin position="72"/>
        <end position="92"/>
    </location>
</feature>
<feature type="transmembrane region" description="Helical" evidence="8">
    <location>
        <begin position="427"/>
        <end position="443"/>
    </location>
</feature>
<gene>
    <name evidence="10" type="ORF">BJX67DRAFT_296499</name>
</gene>
<feature type="transmembrane region" description="Helical" evidence="8">
    <location>
        <begin position="312"/>
        <end position="333"/>
    </location>
</feature>
<organism evidence="10 11">
    <name type="scientific">Aspergillus lucknowensis</name>
    <dbReference type="NCBI Taxonomy" id="176173"/>
    <lineage>
        <taxon>Eukaryota</taxon>
        <taxon>Fungi</taxon>
        <taxon>Dikarya</taxon>
        <taxon>Ascomycota</taxon>
        <taxon>Pezizomycotina</taxon>
        <taxon>Eurotiomycetes</taxon>
        <taxon>Eurotiomycetidae</taxon>
        <taxon>Eurotiales</taxon>
        <taxon>Aspergillaceae</taxon>
        <taxon>Aspergillus</taxon>
        <taxon>Aspergillus subgen. Nidulantes</taxon>
    </lineage>
</organism>